<keyword evidence="3" id="KW-0732">Signal</keyword>
<dbReference type="OrthoDB" id="8882827at2759"/>
<dbReference type="PANTHER" id="PTHR20914">
    <property type="entry name" value="LY6/PLAUR DOMAIN-CONTAINING PROTEIN 8"/>
    <property type="match status" value="1"/>
</dbReference>
<dbReference type="Proteomes" id="UP000606274">
    <property type="component" value="Unassembled WGS sequence"/>
</dbReference>
<dbReference type="InterPro" id="IPR050918">
    <property type="entry name" value="CNF-like_PLA2_Inhibitor"/>
</dbReference>
<accession>A0A8T0BWX1</accession>
<feature type="domain" description="UPAR/Ly6" evidence="4">
    <location>
        <begin position="121"/>
        <end position="199"/>
    </location>
</feature>
<gene>
    <name evidence="5" type="ORF">HF521_000832</name>
</gene>
<reference evidence="5" key="1">
    <citation type="submission" date="2020-08" db="EMBL/GenBank/DDBJ databases">
        <title>Chromosome-level assembly of Southern catfish (Silurus meridionalis) provides insights into visual adaptation to the nocturnal and benthic lifestyles.</title>
        <authorList>
            <person name="Zhang Y."/>
            <person name="Wang D."/>
            <person name="Peng Z."/>
        </authorList>
    </citation>
    <scope>NUCLEOTIDE SEQUENCE</scope>
    <source>
        <strain evidence="5">SWU-2019-XX</strain>
        <tissue evidence="5">Muscle</tissue>
    </source>
</reference>
<comment type="subcellular location">
    <subcellularLocation>
        <location evidence="1">Secreted</location>
    </subcellularLocation>
</comment>
<feature type="signal peptide" evidence="3">
    <location>
        <begin position="1"/>
        <end position="19"/>
    </location>
</feature>
<protein>
    <recommendedName>
        <fullName evidence="4">UPAR/Ly6 domain-containing protein</fullName>
    </recommendedName>
</protein>
<dbReference type="AlphaFoldDB" id="A0A8T0BWX1"/>
<evidence type="ECO:0000256" key="3">
    <source>
        <dbReference type="SAM" id="SignalP"/>
    </source>
</evidence>
<comment type="caution">
    <text evidence="5">The sequence shown here is derived from an EMBL/GenBank/DDBJ whole genome shotgun (WGS) entry which is preliminary data.</text>
</comment>
<keyword evidence="2" id="KW-0964">Secreted</keyword>
<dbReference type="Gene3D" id="2.10.60.10">
    <property type="entry name" value="CD59"/>
    <property type="match status" value="2"/>
</dbReference>
<evidence type="ECO:0000313" key="5">
    <source>
        <dbReference type="EMBL" id="KAF7711821.1"/>
    </source>
</evidence>
<dbReference type="InterPro" id="IPR045860">
    <property type="entry name" value="Snake_toxin-like_sf"/>
</dbReference>
<proteinExistence type="predicted"/>
<evidence type="ECO:0000256" key="2">
    <source>
        <dbReference type="ARBA" id="ARBA00022525"/>
    </source>
</evidence>
<feature type="domain" description="UPAR/Ly6" evidence="4">
    <location>
        <begin position="20"/>
        <end position="110"/>
    </location>
</feature>
<dbReference type="PANTHER" id="PTHR20914:SF9">
    <property type="entry name" value="COILED, ISOFORM A"/>
    <property type="match status" value="1"/>
</dbReference>
<name>A0A8T0BWX1_SILME</name>
<dbReference type="GO" id="GO:0005576">
    <property type="term" value="C:extracellular region"/>
    <property type="evidence" value="ECO:0007669"/>
    <property type="project" value="UniProtKB-SubCell"/>
</dbReference>
<dbReference type="InterPro" id="IPR016054">
    <property type="entry name" value="LY6_UPA_recep-like"/>
</dbReference>
<dbReference type="EMBL" id="JABFDY010000001">
    <property type="protein sequence ID" value="KAF7711821.1"/>
    <property type="molecule type" value="Genomic_DNA"/>
</dbReference>
<dbReference type="SUPFAM" id="SSF57302">
    <property type="entry name" value="Snake toxin-like"/>
    <property type="match status" value="2"/>
</dbReference>
<feature type="chain" id="PRO_5035811185" description="UPAR/Ly6 domain-containing protein" evidence="3">
    <location>
        <begin position="20"/>
        <end position="200"/>
    </location>
</feature>
<dbReference type="Pfam" id="PF00021">
    <property type="entry name" value="UPAR_LY6"/>
    <property type="match status" value="2"/>
</dbReference>
<keyword evidence="6" id="KW-1185">Reference proteome</keyword>
<evidence type="ECO:0000313" key="6">
    <source>
        <dbReference type="Proteomes" id="UP000606274"/>
    </source>
</evidence>
<organism evidence="5 6">
    <name type="scientific">Silurus meridionalis</name>
    <name type="common">Southern catfish</name>
    <name type="synonym">Silurus soldatovi meridionalis</name>
    <dbReference type="NCBI Taxonomy" id="175797"/>
    <lineage>
        <taxon>Eukaryota</taxon>
        <taxon>Metazoa</taxon>
        <taxon>Chordata</taxon>
        <taxon>Craniata</taxon>
        <taxon>Vertebrata</taxon>
        <taxon>Euteleostomi</taxon>
        <taxon>Actinopterygii</taxon>
        <taxon>Neopterygii</taxon>
        <taxon>Teleostei</taxon>
        <taxon>Ostariophysi</taxon>
        <taxon>Siluriformes</taxon>
        <taxon>Siluridae</taxon>
        <taxon>Silurus</taxon>
    </lineage>
</organism>
<evidence type="ECO:0000259" key="4">
    <source>
        <dbReference type="Pfam" id="PF00021"/>
    </source>
</evidence>
<evidence type="ECO:0000256" key="1">
    <source>
        <dbReference type="ARBA" id="ARBA00004613"/>
    </source>
</evidence>
<sequence>MKLLLALFLLSSYLSSVFMLHCLDCTSESGQCNTELKQECTDNQVCATLKYRFFISGVNISSTEVKRSCHLRNECERWNTSNAGIIYSGNIGIASGTLFVSCCDSDNCNNIVIPELDSKPNGLQCMGCNNLADTVCNTTVSCVGNEDQCIKIQNESPVFWTPAEKSHTMGCISKSICDMNTNKLKLNQTLCCSENFCNKL</sequence>